<comment type="caution">
    <text evidence="2">The sequence shown here is derived from an EMBL/GenBank/DDBJ whole genome shotgun (WGS) entry which is preliminary data.</text>
</comment>
<dbReference type="OrthoDB" id="4351019at2"/>
<gene>
    <name evidence="2" type="ORF">E7Y31_10555</name>
</gene>
<proteinExistence type="predicted"/>
<organism evidence="2 3">
    <name type="scientific">Candidatus Frankia alpina</name>
    <dbReference type="NCBI Taxonomy" id="2699483"/>
    <lineage>
        <taxon>Bacteria</taxon>
        <taxon>Bacillati</taxon>
        <taxon>Actinomycetota</taxon>
        <taxon>Actinomycetes</taxon>
        <taxon>Frankiales</taxon>
        <taxon>Frankiaceae</taxon>
        <taxon>Frankia</taxon>
    </lineage>
</organism>
<dbReference type="Proteomes" id="UP000305282">
    <property type="component" value="Unassembled WGS sequence"/>
</dbReference>
<accession>A0A4S5ERE2</accession>
<evidence type="ECO:0000256" key="1">
    <source>
        <dbReference type="SAM" id="Phobius"/>
    </source>
</evidence>
<keyword evidence="1" id="KW-0472">Membrane</keyword>
<reference evidence="2 3" key="1">
    <citation type="submission" date="2019-04" db="EMBL/GenBank/DDBJ databases">
        <title>Draft genome sequences for three unisolated Alnus-infective Frankia Sp+ strains, AgTrS, AiOr and AvVan, the first sequenced Frankia strains able to sporulate in-planta.</title>
        <authorList>
            <person name="Bethencourt L."/>
            <person name="Vautrin F."/>
            <person name="Taib N."/>
            <person name="Dubost A."/>
            <person name="Castro-Garcia L."/>
            <person name="Imbaud O."/>
            <person name="Abrouk D."/>
            <person name="Fournier P."/>
            <person name="Briolay J."/>
            <person name="Nguyen A."/>
            <person name="Normand P."/>
            <person name="Fernandez M.P."/>
            <person name="Brochier-Armanet C."/>
            <person name="Herrera-Belaroussi A."/>
        </authorList>
    </citation>
    <scope>NUCLEOTIDE SEQUENCE [LARGE SCALE GENOMIC DNA]</scope>
    <source>
        <strain evidence="2 3">AvVan</strain>
    </source>
</reference>
<dbReference type="AlphaFoldDB" id="A0A4S5ERE2"/>
<evidence type="ECO:0000313" key="3">
    <source>
        <dbReference type="Proteomes" id="UP000305282"/>
    </source>
</evidence>
<dbReference type="EMBL" id="SSXH01000213">
    <property type="protein sequence ID" value="THJ74590.1"/>
    <property type="molecule type" value="Genomic_DNA"/>
</dbReference>
<keyword evidence="1" id="KW-0812">Transmembrane</keyword>
<protein>
    <submittedName>
        <fullName evidence="2">Uncharacterized protein</fullName>
    </submittedName>
</protein>
<name>A0A4S5ERE2_9ACTN</name>
<keyword evidence="1" id="KW-1133">Transmembrane helix</keyword>
<feature type="transmembrane region" description="Helical" evidence="1">
    <location>
        <begin position="37"/>
        <end position="57"/>
    </location>
</feature>
<evidence type="ECO:0000313" key="2">
    <source>
        <dbReference type="EMBL" id="THJ74590.1"/>
    </source>
</evidence>
<dbReference type="RefSeq" id="WP_136448005.1">
    <property type="nucleotide sequence ID" value="NZ_SSXH01000213.1"/>
</dbReference>
<keyword evidence="3" id="KW-1185">Reference proteome</keyword>
<sequence>MGSEDLVCARCSGLVIEGRCPLCRASREYLRRNSVAISPQLIIAIIAIIMVLAALAVRQAT</sequence>